<dbReference type="InterPro" id="IPR020449">
    <property type="entry name" value="Tscrpt_reg_AraC-type_HTH"/>
</dbReference>
<dbReference type="InterPro" id="IPR009057">
    <property type="entry name" value="Homeodomain-like_sf"/>
</dbReference>
<gene>
    <name evidence="5" type="ORF">C8D93_101300</name>
</gene>
<dbReference type="SUPFAM" id="SSF46689">
    <property type="entry name" value="Homeodomain-like"/>
    <property type="match status" value="1"/>
</dbReference>
<evidence type="ECO:0000256" key="2">
    <source>
        <dbReference type="ARBA" id="ARBA00023125"/>
    </source>
</evidence>
<dbReference type="AlphaFoldDB" id="A0A318EJJ7"/>
<dbReference type="PROSITE" id="PS00041">
    <property type="entry name" value="HTH_ARAC_FAMILY_1"/>
    <property type="match status" value="1"/>
</dbReference>
<evidence type="ECO:0000259" key="4">
    <source>
        <dbReference type="PROSITE" id="PS01124"/>
    </source>
</evidence>
<dbReference type="GO" id="GO:0003700">
    <property type="term" value="F:DNA-binding transcription factor activity"/>
    <property type="evidence" value="ECO:0007669"/>
    <property type="project" value="InterPro"/>
</dbReference>
<comment type="caution">
    <text evidence="5">The sequence shown here is derived from an EMBL/GenBank/DDBJ whole genome shotgun (WGS) entry which is preliminary data.</text>
</comment>
<organism evidence="5 6">
    <name type="scientific">Sinimarinibacterium flocculans</name>
    <dbReference type="NCBI Taxonomy" id="985250"/>
    <lineage>
        <taxon>Bacteria</taxon>
        <taxon>Pseudomonadati</taxon>
        <taxon>Pseudomonadota</taxon>
        <taxon>Gammaproteobacteria</taxon>
        <taxon>Nevskiales</taxon>
        <taxon>Nevskiaceae</taxon>
        <taxon>Sinimarinibacterium</taxon>
    </lineage>
</organism>
<name>A0A318EJJ7_9GAMM</name>
<keyword evidence="2" id="KW-0238">DNA-binding</keyword>
<keyword evidence="6" id="KW-1185">Reference proteome</keyword>
<dbReference type="PRINTS" id="PR00032">
    <property type="entry name" value="HTHARAC"/>
</dbReference>
<feature type="domain" description="HTH araC/xylS-type" evidence="4">
    <location>
        <begin position="185"/>
        <end position="285"/>
    </location>
</feature>
<dbReference type="Proteomes" id="UP000248330">
    <property type="component" value="Unassembled WGS sequence"/>
</dbReference>
<evidence type="ECO:0000256" key="1">
    <source>
        <dbReference type="ARBA" id="ARBA00023015"/>
    </source>
</evidence>
<dbReference type="InterPro" id="IPR018062">
    <property type="entry name" value="HTH_AraC-typ_CS"/>
</dbReference>
<dbReference type="InterPro" id="IPR018060">
    <property type="entry name" value="HTH_AraC"/>
</dbReference>
<keyword evidence="3" id="KW-0804">Transcription</keyword>
<dbReference type="Pfam" id="PF12833">
    <property type="entry name" value="HTH_18"/>
    <property type="match status" value="1"/>
</dbReference>
<dbReference type="PROSITE" id="PS01124">
    <property type="entry name" value="HTH_ARAC_FAMILY_2"/>
    <property type="match status" value="1"/>
</dbReference>
<protein>
    <submittedName>
        <fullName evidence="5">AraC family transcriptional regulator</fullName>
    </submittedName>
</protein>
<keyword evidence="1" id="KW-0805">Transcription regulation</keyword>
<dbReference type="EMBL" id="QICN01000001">
    <property type="protein sequence ID" value="PXV71255.1"/>
    <property type="molecule type" value="Genomic_DNA"/>
</dbReference>
<dbReference type="SMART" id="SM00342">
    <property type="entry name" value="HTH_ARAC"/>
    <property type="match status" value="1"/>
</dbReference>
<sequence>MTTIRRASAAMDIDAQIDTANACVQLVRYRFGEPPESRMHLEDSIRVELCLGTRHRSARACFSDFWSSDRFENIGDVFALPPTIDVHVRSDEDQPLTSVLCHLPLAPTLALFDRVPPFLEQHLLLSLDIRDSHVRYLLMRLADELRHPGFASRTLVESVATQLTIDLLRYGHALRERPTSAGLAPWQLRRIEERLFEVREAPSLSELAALCDLSVRQLARAFRTVRGCSVGRYVAERQALHAKRLLGTDENIAEIASRLGFASTSNFCAAFRRVTGISPGQYRHSLHRPWAASAA</sequence>
<evidence type="ECO:0000256" key="3">
    <source>
        <dbReference type="ARBA" id="ARBA00023163"/>
    </source>
</evidence>
<dbReference type="RefSeq" id="WP_170123848.1">
    <property type="nucleotide sequence ID" value="NZ_CAKZQT010000007.1"/>
</dbReference>
<reference evidence="5 6" key="1">
    <citation type="submission" date="2018-04" db="EMBL/GenBank/DDBJ databases">
        <title>Genomic Encyclopedia of Type Strains, Phase IV (KMG-IV): sequencing the most valuable type-strain genomes for metagenomic binning, comparative biology and taxonomic classification.</title>
        <authorList>
            <person name="Goeker M."/>
        </authorList>
    </citation>
    <scope>NUCLEOTIDE SEQUENCE [LARGE SCALE GENOMIC DNA]</scope>
    <source>
        <strain evidence="5 6">DSM 104150</strain>
    </source>
</reference>
<dbReference type="InterPro" id="IPR050204">
    <property type="entry name" value="AraC_XylS_family_regulators"/>
</dbReference>
<proteinExistence type="predicted"/>
<dbReference type="GO" id="GO:0043565">
    <property type="term" value="F:sequence-specific DNA binding"/>
    <property type="evidence" value="ECO:0007669"/>
    <property type="project" value="InterPro"/>
</dbReference>
<dbReference type="Gene3D" id="1.10.10.60">
    <property type="entry name" value="Homeodomain-like"/>
    <property type="match status" value="2"/>
</dbReference>
<accession>A0A318EJJ7</accession>
<dbReference type="PANTHER" id="PTHR46796">
    <property type="entry name" value="HTH-TYPE TRANSCRIPTIONAL ACTIVATOR RHAS-RELATED"/>
    <property type="match status" value="1"/>
</dbReference>
<evidence type="ECO:0000313" key="6">
    <source>
        <dbReference type="Proteomes" id="UP000248330"/>
    </source>
</evidence>
<evidence type="ECO:0000313" key="5">
    <source>
        <dbReference type="EMBL" id="PXV71255.1"/>
    </source>
</evidence>